<dbReference type="InterPro" id="IPR051210">
    <property type="entry name" value="Ub_ligase/GEF_domain"/>
</dbReference>
<keyword evidence="4" id="KW-0378">Hydrolase</keyword>
<feature type="chain" id="PRO_5015893152" evidence="3">
    <location>
        <begin position="27"/>
        <end position="784"/>
    </location>
</feature>
<dbReference type="Proteomes" id="UP000250245">
    <property type="component" value="Unassembled WGS sequence"/>
</dbReference>
<dbReference type="GeneID" id="55565198"/>
<dbReference type="InterPro" id="IPR009091">
    <property type="entry name" value="RCC1/BLIP-II"/>
</dbReference>
<dbReference type="PANTHER" id="PTHR22870">
    <property type="entry name" value="REGULATOR OF CHROMOSOME CONDENSATION"/>
    <property type="match status" value="1"/>
</dbReference>
<reference evidence="4 5" key="1">
    <citation type="submission" date="2018-06" db="EMBL/GenBank/DDBJ databases">
        <authorList>
            <consortium name="Pathogen Informatics"/>
            <person name="Doyle S."/>
        </authorList>
    </citation>
    <scope>NUCLEOTIDE SEQUENCE [LARGE SCALE GENOMIC DNA]</scope>
    <source>
        <strain evidence="4 5">NCTC11820</strain>
    </source>
</reference>
<keyword evidence="3" id="KW-0732">Signal</keyword>
<dbReference type="Pfam" id="PF13540">
    <property type="entry name" value="RCC1_2"/>
    <property type="match status" value="3"/>
</dbReference>
<feature type="compositionally biased region" description="Basic and acidic residues" evidence="2">
    <location>
        <begin position="318"/>
        <end position="331"/>
    </location>
</feature>
<evidence type="ECO:0000313" key="5">
    <source>
        <dbReference type="Proteomes" id="UP000250245"/>
    </source>
</evidence>
<accession>A0A2X3AVL1</accession>
<protein>
    <submittedName>
        <fullName evidence="4">N-acetylmuramoyl-L-alanine amidase LytC</fullName>
        <ecNumber evidence="4">3.5.1.28</ecNumber>
    </submittedName>
</protein>
<evidence type="ECO:0000256" key="1">
    <source>
        <dbReference type="ARBA" id="ARBA00022737"/>
    </source>
</evidence>
<dbReference type="RefSeq" id="WP_013189113.1">
    <property type="nucleotide sequence ID" value="NZ_CP068112.1"/>
</dbReference>
<dbReference type="EMBL" id="UASJ01000001">
    <property type="protein sequence ID" value="SQB65460.1"/>
    <property type="molecule type" value="Genomic_DNA"/>
</dbReference>
<dbReference type="AlphaFoldDB" id="A0A2X3AVL1"/>
<dbReference type="SUPFAM" id="SSF50985">
    <property type="entry name" value="RCC1/BLIP-II"/>
    <property type="match status" value="2"/>
</dbReference>
<evidence type="ECO:0000256" key="2">
    <source>
        <dbReference type="SAM" id="MobiDB-lite"/>
    </source>
</evidence>
<dbReference type="Pfam" id="PF00415">
    <property type="entry name" value="RCC1"/>
    <property type="match status" value="2"/>
</dbReference>
<dbReference type="InterPro" id="IPR007253">
    <property type="entry name" value="Cell_wall-bd_2"/>
</dbReference>
<feature type="signal peptide" evidence="3">
    <location>
        <begin position="1"/>
        <end position="26"/>
    </location>
</feature>
<evidence type="ECO:0000313" key="4">
    <source>
        <dbReference type="EMBL" id="SQB65460.1"/>
    </source>
</evidence>
<dbReference type="GO" id="GO:0008745">
    <property type="term" value="F:N-acetylmuramoyl-L-alanine amidase activity"/>
    <property type="evidence" value="ECO:0007669"/>
    <property type="project" value="UniProtKB-EC"/>
</dbReference>
<dbReference type="InterPro" id="IPR000408">
    <property type="entry name" value="Reg_chr_condens"/>
</dbReference>
<feature type="region of interest" description="Disordered" evidence="2">
    <location>
        <begin position="317"/>
        <end position="345"/>
    </location>
</feature>
<dbReference type="Pfam" id="PF04122">
    <property type="entry name" value="CW_binding_2"/>
    <property type="match status" value="3"/>
</dbReference>
<dbReference type="PROSITE" id="PS50012">
    <property type="entry name" value="RCC1_3"/>
    <property type="match status" value="4"/>
</dbReference>
<dbReference type="EC" id="3.5.1.28" evidence="4"/>
<dbReference type="PANTHER" id="PTHR22870:SF408">
    <property type="entry name" value="OS09G0560450 PROTEIN"/>
    <property type="match status" value="1"/>
</dbReference>
<evidence type="ECO:0000256" key="3">
    <source>
        <dbReference type="SAM" id="SignalP"/>
    </source>
</evidence>
<organism evidence="4 5">
    <name type="scientific">Mobiluncus curtisii</name>
    <dbReference type="NCBI Taxonomy" id="2051"/>
    <lineage>
        <taxon>Bacteria</taxon>
        <taxon>Bacillati</taxon>
        <taxon>Actinomycetota</taxon>
        <taxon>Actinomycetes</taxon>
        <taxon>Actinomycetales</taxon>
        <taxon>Actinomycetaceae</taxon>
        <taxon>Mobiluncus</taxon>
    </lineage>
</organism>
<gene>
    <name evidence="4" type="primary">lytC_9</name>
    <name evidence="4" type="ORF">NCTC11820_01527</name>
</gene>
<dbReference type="Gene3D" id="2.130.10.30">
    <property type="entry name" value="Regulator of chromosome condensation 1/beta-lactamase-inhibitor protein II"/>
    <property type="match status" value="3"/>
</dbReference>
<keyword evidence="1" id="KW-0677">Repeat</keyword>
<proteinExistence type="predicted"/>
<name>A0A2X3AVL1_9ACTO</name>
<sequence>MRKLRDVVVYFSAFACAAALAAPAWAANSVTERIAGANRISTAVNVGLHCFPSTAKHVYLARQDVFADALAAGALTDGPTLLVPRSGTAPVEVRQAVARMNPESVVALGGEGSVSKAVLDSAAQGRKTERLAGKTRFLTAIEITKRAFPAAKPSKVLLADGLGPDGTGSPDAVAGGTVPGAAILLAPRTDGADAKAVKAEIERLGGSPVRLGGAATFNNFQNSHYGIVSALQGNNRYATSVEIAKVSNPNQVSRVYLTRGDIFADAVVAGCLTDGPVLLVAHSNTIPQAVAQYLSSTRPQQIVALGGEGSVPTAALQDAKRLAEGRAKPDSKPATGQGDPKKLRQISAGGDHTCAVAESGNLYCWGSNRFGQIGIGNASPNYGFNLATDPLPETYHSFTGHNANVGKPALVSTLTNVAEVSSGLTHSCAYDAAGHAFCWGSNVTGQLGQGDTNSRTTPALVPSLTGVTSIAAAGETNGPWSIRKDRADWIPTGTGHSCAVANGTVYCWGDNKWGQLGNGNKISSPTPLAVSGIPQAAKKVVTGETYSCALTNNGDVYCWGTFRHDWGQGTNNQVAGQGYPWLANVSYADSLTPRQVTSVHGATELETGSYYACAKMGNSMHCWGYNSREQFFEDINPATMAPTNGQFPVHRHAQSYTASGWGSIKGFSLGRNSSCAIGPNSRVYCWGLNDAGQVGRSQSAKDNDDSSVRIGIVGSIDTHVKAISVGWAHACAITGDGGARCWGYNPDGQLGNDQVFGARCTGWQVPGLGSNPYVPRDPRIYDCN</sequence>
<dbReference type="PRINTS" id="PR00633">
    <property type="entry name" value="RCCNDNSATION"/>
</dbReference>